<dbReference type="EMBL" id="AP019368">
    <property type="protein sequence ID" value="BBH54297.1"/>
    <property type="molecule type" value="Genomic_DNA"/>
</dbReference>
<dbReference type="InterPro" id="IPR038729">
    <property type="entry name" value="Rad50/SbcC_AAA"/>
</dbReference>
<proteinExistence type="predicted"/>
<dbReference type="RefSeq" id="WP_130611787.1">
    <property type="nucleotide sequence ID" value="NZ_AP019368.1"/>
</dbReference>
<sequence>MKLLKIELENLNSLYGRHSIDFIKDLQSAPIFLIMGATGSGKSTLMDAMSLALFGQTPRLAKNKAEKDLENDSRLVMSRGTYSAYAQLTFQKTEHGQIKIYRATWQCERAFKKADGKFKDPRRVLEIFDPISENFLELISDHRPKFYEPYFEKVLENLSVHDFKRMVLLAQGEFAAFLKANEDERAEILERLTNTEIYKEIGKKAADKKKYLEEKVHTLRSSLTDLNILSEEDEEVLKSNKIKLELDIENSAQELKSIENGINWFLREEDLKLRVEQASEKFKEILMEITDNQYNFDRVDSYQKAKKAIDLILSERKLSEKISDSQADITDKKQLFSDLNTQINMLKLKIDSYKSNFVQNKKKYTEIKDEILKSRSLHQEKQRIIEENKTKSTMFSDVILEKNKKQTQFSIFLTQKNFLEQEKLKLLEFLKSDLIITYYSQKNSHLELDMASEAFNLVKKEIFEIISPYSHPNEKMNSYELEKNNLIQLQKKISTLIWEQKNLDEKSAKIPKYIDEISSLEQLCKDEKSKTIQLKSLLNEKESEIKNLNDEISNLSWAMEIAKNRRLLHDSQDCPLCGSKEHPYFLQKTFAIVDQAVLEKHQKLLAIKEKSEKNYLEFVAKINFVEATLKSQVLNKNKLSLELNQLTEQISLQCRAIKNFAFDTLKVQIMGQENFLDVLYKAEVENKKQYESIEKLHNILVKTYHNYNTQKDIYTEKKENHNKNLTKYNEILETITSQCEDFVLESFLHETSDNLHNDKLYFNSRNSFLEFKKADDTLKLLNNNILKTSLELDNLKSRENSLEQEIQSLQNRLKDIEIELTKYLSGEDPDSFEANLITMIEESENILKTAEQDFAELNNKISILNFSIENLTNSLSKLKFEEKELEEKIESELKTIHIQTKESAISLHISEEFNQNYSNLKNKLETEKFSLNENKLQREKDLKDHNVNYPFMNDQENMLTLQEKKNRLEQSILCKRNEYTDLHAKMINNDVNKSKISSKQKELEKIQVEYNTWLKLHQLIGIGEGNQFKKFAQILNLEELITKANAHLARFEKRYSLAPALDANGVPRLAFAIKDGYHADEARSFKTLSGGETFLVSLALALALADYRSVKMPVETILLDEGFGTLDPITLQTAMSALESLHSTGTQVGIISHVEVLKESIASRIIVEKLGNGHSCLRVEV</sequence>
<name>A0A4V0P2T0_FLUSA</name>
<evidence type="ECO:0000313" key="3">
    <source>
        <dbReference type="EMBL" id="BBH54297.1"/>
    </source>
</evidence>
<dbReference type="KEGG" id="sbf:JCM31447_27610"/>
<accession>A0A4V0P2T0</accession>
<dbReference type="AlphaFoldDB" id="A0A4V0P2T0"/>
<feature type="coiled-coil region" evidence="1">
    <location>
        <begin position="778"/>
        <end position="934"/>
    </location>
</feature>
<reference evidence="3 4" key="1">
    <citation type="submission" date="2018-12" db="EMBL/GenBank/DDBJ databases">
        <title>Rubrispira sanarue gen. nov., sp., nov., a member of the order Silvanigrellales, isolated from a brackish lake in Hamamatsu Japan.</title>
        <authorList>
            <person name="Maejima Y."/>
            <person name="Iino T."/>
            <person name="Muraguchi Y."/>
            <person name="Fukuda K."/>
            <person name="Nojiri H."/>
            <person name="Ohkuma M."/>
            <person name="Moriuchi R."/>
            <person name="Dohra H."/>
            <person name="Kimbara K."/>
            <person name="Shintani M."/>
        </authorList>
    </citation>
    <scope>NUCLEOTIDE SEQUENCE [LARGE SCALE GENOMIC DNA]</scope>
    <source>
        <strain evidence="3 4">RF1110005</strain>
    </source>
</reference>
<dbReference type="Proteomes" id="UP000291236">
    <property type="component" value="Chromosome"/>
</dbReference>
<dbReference type="Pfam" id="PF13476">
    <property type="entry name" value="AAA_23"/>
    <property type="match status" value="1"/>
</dbReference>
<dbReference type="Gene3D" id="3.40.50.300">
    <property type="entry name" value="P-loop containing nucleotide triphosphate hydrolases"/>
    <property type="match status" value="2"/>
</dbReference>
<dbReference type="Pfam" id="PF13558">
    <property type="entry name" value="SbcC_Walker_B"/>
    <property type="match status" value="1"/>
</dbReference>
<dbReference type="PANTHER" id="PTHR32114">
    <property type="entry name" value="ABC TRANSPORTER ABCH.3"/>
    <property type="match status" value="1"/>
</dbReference>
<dbReference type="SUPFAM" id="SSF52540">
    <property type="entry name" value="P-loop containing nucleoside triphosphate hydrolases"/>
    <property type="match status" value="1"/>
</dbReference>
<dbReference type="GO" id="GO:0016887">
    <property type="term" value="F:ATP hydrolysis activity"/>
    <property type="evidence" value="ECO:0007669"/>
    <property type="project" value="InterPro"/>
</dbReference>
<keyword evidence="1" id="KW-0175">Coiled coil</keyword>
<gene>
    <name evidence="3" type="ORF">JCM31447_27610</name>
</gene>
<evidence type="ECO:0000313" key="4">
    <source>
        <dbReference type="Proteomes" id="UP000291236"/>
    </source>
</evidence>
<dbReference type="InterPro" id="IPR027417">
    <property type="entry name" value="P-loop_NTPase"/>
</dbReference>
<dbReference type="OrthoDB" id="9795626at2"/>
<keyword evidence="4" id="KW-1185">Reference proteome</keyword>
<feature type="coiled-coil region" evidence="1">
    <location>
        <begin position="531"/>
        <end position="565"/>
    </location>
</feature>
<dbReference type="GO" id="GO:0006302">
    <property type="term" value="P:double-strand break repair"/>
    <property type="evidence" value="ECO:0007669"/>
    <property type="project" value="InterPro"/>
</dbReference>
<dbReference type="Gene3D" id="1.10.287.1490">
    <property type="match status" value="1"/>
</dbReference>
<dbReference type="PANTHER" id="PTHR32114:SF2">
    <property type="entry name" value="ABC TRANSPORTER ABCH.3"/>
    <property type="match status" value="1"/>
</dbReference>
<protein>
    <submittedName>
        <fullName evidence="3">SMC domain-containing protein</fullName>
    </submittedName>
</protein>
<evidence type="ECO:0000259" key="2">
    <source>
        <dbReference type="Pfam" id="PF13476"/>
    </source>
</evidence>
<evidence type="ECO:0000256" key="1">
    <source>
        <dbReference type="SAM" id="Coils"/>
    </source>
</evidence>
<organism evidence="3 4">
    <name type="scientific">Fluviispira sanaruensis</name>
    <dbReference type="NCBI Taxonomy" id="2493639"/>
    <lineage>
        <taxon>Bacteria</taxon>
        <taxon>Pseudomonadati</taxon>
        <taxon>Bdellovibrionota</taxon>
        <taxon>Oligoflexia</taxon>
        <taxon>Silvanigrellales</taxon>
        <taxon>Silvanigrellaceae</taxon>
        <taxon>Fluviispira</taxon>
    </lineage>
</organism>
<feature type="domain" description="Rad50/SbcC-type AAA" evidence="2">
    <location>
        <begin position="5"/>
        <end position="232"/>
    </location>
</feature>